<organism evidence="1 2">
    <name type="scientific">Saccharothrix coeruleofusca</name>
    <dbReference type="NCBI Taxonomy" id="33919"/>
    <lineage>
        <taxon>Bacteria</taxon>
        <taxon>Bacillati</taxon>
        <taxon>Actinomycetota</taxon>
        <taxon>Actinomycetes</taxon>
        <taxon>Pseudonocardiales</taxon>
        <taxon>Pseudonocardiaceae</taxon>
        <taxon>Saccharothrix</taxon>
    </lineage>
</organism>
<gene>
    <name evidence="1" type="ORF">GCM10010185_23650</name>
</gene>
<proteinExistence type="predicted"/>
<dbReference type="InterPro" id="IPR029074">
    <property type="entry name" value="Imm49"/>
</dbReference>
<reference evidence="1" key="2">
    <citation type="submission" date="2020-09" db="EMBL/GenBank/DDBJ databases">
        <authorList>
            <person name="Sun Q."/>
            <person name="Ohkuma M."/>
        </authorList>
    </citation>
    <scope>NUCLEOTIDE SEQUENCE</scope>
    <source>
        <strain evidence="1">JCM 3313</strain>
    </source>
</reference>
<dbReference type="Pfam" id="PF15575">
    <property type="entry name" value="Imm49"/>
    <property type="match status" value="1"/>
</dbReference>
<comment type="caution">
    <text evidence="1">The sequence shown here is derived from an EMBL/GenBank/DDBJ whole genome shotgun (WGS) entry which is preliminary data.</text>
</comment>
<dbReference type="Proteomes" id="UP000639606">
    <property type="component" value="Unassembled WGS sequence"/>
</dbReference>
<dbReference type="EMBL" id="BMRG01000003">
    <property type="protein sequence ID" value="GGP50620.1"/>
    <property type="molecule type" value="Genomic_DNA"/>
</dbReference>
<protein>
    <recommendedName>
        <fullName evidence="3">Immunity protein 49 of polymorphic toxin system</fullName>
    </recommendedName>
</protein>
<evidence type="ECO:0000313" key="2">
    <source>
        <dbReference type="Proteomes" id="UP000639606"/>
    </source>
</evidence>
<reference evidence="1" key="1">
    <citation type="journal article" date="2014" name="Int. J. Syst. Evol. Microbiol.">
        <title>Complete genome sequence of Corynebacterium casei LMG S-19264T (=DSM 44701T), isolated from a smear-ripened cheese.</title>
        <authorList>
            <consortium name="US DOE Joint Genome Institute (JGI-PGF)"/>
            <person name="Walter F."/>
            <person name="Albersmeier A."/>
            <person name="Kalinowski J."/>
            <person name="Ruckert C."/>
        </authorList>
    </citation>
    <scope>NUCLEOTIDE SEQUENCE</scope>
    <source>
        <strain evidence="1">JCM 3313</strain>
    </source>
</reference>
<accession>A0A918EDU8</accession>
<sequence>MTRLIYPPIELLYHVLDHNADGFNASLRRALELHRQHWSTSGRANDPDGFIALAPLAMAVLAREVGIEVDVESEYLPRCFLSGAWVGEISTS</sequence>
<name>A0A918EDU8_9PSEU</name>
<evidence type="ECO:0000313" key="1">
    <source>
        <dbReference type="EMBL" id="GGP50620.1"/>
    </source>
</evidence>
<dbReference type="AlphaFoldDB" id="A0A918EDU8"/>
<keyword evidence="2" id="KW-1185">Reference proteome</keyword>
<evidence type="ECO:0008006" key="3">
    <source>
        <dbReference type="Google" id="ProtNLM"/>
    </source>
</evidence>